<feature type="transmembrane region" description="Helical" evidence="1">
    <location>
        <begin position="70"/>
        <end position="91"/>
    </location>
</feature>
<dbReference type="RefSeq" id="WP_061259964.1">
    <property type="nucleotide sequence ID" value="NZ_JBFALK010000029.1"/>
</dbReference>
<feature type="transmembrane region" description="Helical" evidence="1">
    <location>
        <begin position="28"/>
        <end position="50"/>
    </location>
</feature>
<sequence>MLTEERREKFTSDVADMKLKTDGSRGDAWTRVLGVLLMIAGVVGGFISYVNSLAQDDLRNVGSFQVLATAFAALTVMGAALYLAAAVARVLRLWLLRQLLEGQAHTDQIAAAIGDRRL</sequence>
<evidence type="ECO:0000313" key="2">
    <source>
        <dbReference type="EMBL" id="MEV0974330.1"/>
    </source>
</evidence>
<comment type="caution">
    <text evidence="2">The sequence shown here is derived from an EMBL/GenBank/DDBJ whole genome shotgun (WGS) entry which is preliminary data.</text>
</comment>
<dbReference type="Proteomes" id="UP001551675">
    <property type="component" value="Unassembled WGS sequence"/>
</dbReference>
<dbReference type="EMBL" id="JBFALK010000029">
    <property type="protein sequence ID" value="MEV0974330.1"/>
    <property type="molecule type" value="Genomic_DNA"/>
</dbReference>
<evidence type="ECO:0000256" key="1">
    <source>
        <dbReference type="SAM" id="Phobius"/>
    </source>
</evidence>
<gene>
    <name evidence="2" type="ORF">AB0I59_37525</name>
</gene>
<keyword evidence="1" id="KW-0812">Transmembrane</keyword>
<keyword evidence="1" id="KW-0472">Membrane</keyword>
<keyword evidence="3" id="KW-1185">Reference proteome</keyword>
<evidence type="ECO:0000313" key="3">
    <source>
        <dbReference type="Proteomes" id="UP001551675"/>
    </source>
</evidence>
<reference evidence="2 3" key="1">
    <citation type="submission" date="2024-06" db="EMBL/GenBank/DDBJ databases">
        <title>The Natural Products Discovery Center: Release of the First 8490 Sequenced Strains for Exploring Actinobacteria Biosynthetic Diversity.</title>
        <authorList>
            <person name="Kalkreuter E."/>
            <person name="Kautsar S.A."/>
            <person name="Yang D."/>
            <person name="Bader C.D."/>
            <person name="Teijaro C.N."/>
            <person name="Fluegel L."/>
            <person name="Davis C.M."/>
            <person name="Simpson J.R."/>
            <person name="Lauterbach L."/>
            <person name="Steele A.D."/>
            <person name="Gui C."/>
            <person name="Meng S."/>
            <person name="Li G."/>
            <person name="Viehrig K."/>
            <person name="Ye F."/>
            <person name="Su P."/>
            <person name="Kiefer A.F."/>
            <person name="Nichols A."/>
            <person name="Cepeda A.J."/>
            <person name="Yan W."/>
            <person name="Fan B."/>
            <person name="Jiang Y."/>
            <person name="Adhikari A."/>
            <person name="Zheng C.-J."/>
            <person name="Schuster L."/>
            <person name="Cowan T.M."/>
            <person name="Smanski M.J."/>
            <person name="Chevrette M.G."/>
            <person name="De Carvalho L.P.S."/>
            <person name="Shen B."/>
        </authorList>
    </citation>
    <scope>NUCLEOTIDE SEQUENCE [LARGE SCALE GENOMIC DNA]</scope>
    <source>
        <strain evidence="2 3">NPDC050100</strain>
    </source>
</reference>
<proteinExistence type="predicted"/>
<name>A0ABV3GRS7_MICGL</name>
<accession>A0ABV3GRS7</accession>
<organism evidence="2 3">
    <name type="scientific">Microtetraspora glauca</name>
    <dbReference type="NCBI Taxonomy" id="1996"/>
    <lineage>
        <taxon>Bacteria</taxon>
        <taxon>Bacillati</taxon>
        <taxon>Actinomycetota</taxon>
        <taxon>Actinomycetes</taxon>
        <taxon>Streptosporangiales</taxon>
        <taxon>Streptosporangiaceae</taxon>
        <taxon>Microtetraspora</taxon>
    </lineage>
</organism>
<keyword evidence="1" id="KW-1133">Transmembrane helix</keyword>
<protein>
    <submittedName>
        <fullName evidence="2">Uncharacterized protein</fullName>
    </submittedName>
</protein>